<dbReference type="InterPro" id="IPR022674">
    <property type="entry name" value="G6P_DH_NAD-bd"/>
</dbReference>
<keyword evidence="11" id="KW-1185">Reference proteome</keyword>
<dbReference type="RefSeq" id="WP_168685497.1">
    <property type="nucleotide sequence ID" value="NZ_JAAXPF010000008.1"/>
</dbReference>
<dbReference type="GO" id="GO:0004345">
    <property type="term" value="F:glucose-6-phosphate dehydrogenase activity"/>
    <property type="evidence" value="ECO:0007669"/>
    <property type="project" value="UniProtKB-EC"/>
</dbReference>
<dbReference type="GO" id="GO:0009051">
    <property type="term" value="P:pentose-phosphate shunt, oxidative branch"/>
    <property type="evidence" value="ECO:0007669"/>
    <property type="project" value="TreeGrafter"/>
</dbReference>
<dbReference type="Proteomes" id="UP000554284">
    <property type="component" value="Unassembled WGS sequence"/>
</dbReference>
<evidence type="ECO:0000313" key="8">
    <source>
        <dbReference type="EMBL" id="MET3944522.1"/>
    </source>
</evidence>
<keyword evidence="3" id="KW-0521">NADP</keyword>
<dbReference type="InterPro" id="IPR036291">
    <property type="entry name" value="NAD(P)-bd_dom_sf"/>
</dbReference>
<dbReference type="Pfam" id="PF02781">
    <property type="entry name" value="G6PD_C"/>
    <property type="match status" value="1"/>
</dbReference>
<dbReference type="PRINTS" id="PR00079">
    <property type="entry name" value="G6PDHDRGNASE"/>
</dbReference>
<dbReference type="SUPFAM" id="SSF55347">
    <property type="entry name" value="Glyceraldehyde-3-phosphate dehydrogenase-like, C-terminal domain"/>
    <property type="match status" value="1"/>
</dbReference>
<dbReference type="Proteomes" id="UP001549139">
    <property type="component" value="Unassembled WGS sequence"/>
</dbReference>
<protein>
    <submittedName>
        <fullName evidence="8">Glucose-6-phosphate 1-dehydrogenase</fullName>
        <ecNumber evidence="8">1.1.1.363</ecNumber>
        <ecNumber evidence="8">1.1.1.49</ecNumber>
    </submittedName>
</protein>
<dbReference type="PANTHER" id="PTHR23429">
    <property type="entry name" value="GLUCOSE-6-PHOSPHATE 1-DEHYDROGENASE G6PD"/>
    <property type="match status" value="1"/>
</dbReference>
<evidence type="ECO:0000259" key="7">
    <source>
        <dbReference type="Pfam" id="PF02781"/>
    </source>
</evidence>
<feature type="domain" description="Glucose-6-phosphate dehydrogenase NAD-binding" evidence="6">
    <location>
        <begin position="6"/>
        <end position="155"/>
    </location>
</feature>
<sequence length="360" mass="38675">MKTSFVLLGGTSDLAMRLLLPGLGEYVRASGADVEVLGAGRDEVDGYQEQVREAGADVPARYFAVDATSSEDVQKLLDATSGDRTIMYMALAPAVAVKVVDALRDVRLPGDIVIAMEKPYGNSADEADALDEALRAVVSEEQIYRVDHFLSEPAVNRAALEVSANGGLERIEFVYEESLGLEGRAEFYDSTGAARDMVQSHMLQSAARILTGSASPEASLEALESLKVRPGSVRRARYEGYTEEDGVDPANDTETLVQLELDAVSGVSVLLRTGKAFAKDRKFLRLAFAGGAERELQLYDGPLSPYGTVIRGLFEGDRSVSVPAGGAQKGWRAMEPVFEAMAATEMEEYAEGSTGPEGWE</sequence>
<reference evidence="9 10" key="1">
    <citation type="submission" date="2020-04" db="EMBL/GenBank/DDBJ databases">
        <title>MicrobeNet Type strains.</title>
        <authorList>
            <person name="Nicholson A.C."/>
        </authorList>
    </citation>
    <scope>NUCLEOTIDE SEQUENCE [LARGE SCALE GENOMIC DNA]</scope>
    <source>
        <strain evidence="9 10">ATCC 700355</strain>
    </source>
</reference>
<dbReference type="Gene3D" id="3.40.50.720">
    <property type="entry name" value="NAD(P)-binding Rossmann-like Domain"/>
    <property type="match status" value="1"/>
</dbReference>
<dbReference type="Pfam" id="PF00479">
    <property type="entry name" value="G6PD_N"/>
    <property type="match status" value="1"/>
</dbReference>
<reference evidence="8 11" key="2">
    <citation type="submission" date="2024-06" db="EMBL/GenBank/DDBJ databases">
        <title>Sequencing the genomes of 1000 actinobacteria strains.</title>
        <authorList>
            <person name="Klenk H.-P."/>
        </authorList>
    </citation>
    <scope>NUCLEOTIDE SEQUENCE [LARGE SCALE GENOMIC DNA]</scope>
    <source>
        <strain evidence="8 11">DSM 44265</strain>
    </source>
</reference>
<evidence type="ECO:0000256" key="3">
    <source>
        <dbReference type="ARBA" id="ARBA00022857"/>
    </source>
</evidence>
<name>A0A7X6RFK1_9CORY</name>
<dbReference type="Gene3D" id="3.30.360.10">
    <property type="entry name" value="Dihydrodipicolinate Reductase, domain 2"/>
    <property type="match status" value="1"/>
</dbReference>
<comment type="pathway">
    <text evidence="1">Carbohydrate degradation; pentose phosphate pathway; D-ribulose 5-phosphate from D-glucose 6-phosphate (oxidative stage): step 1/3.</text>
</comment>
<dbReference type="SUPFAM" id="SSF51735">
    <property type="entry name" value="NAD(P)-binding Rossmann-fold domains"/>
    <property type="match status" value="1"/>
</dbReference>
<accession>A0A7X6RFK1</accession>
<dbReference type="GO" id="GO:0050661">
    <property type="term" value="F:NADP binding"/>
    <property type="evidence" value="ECO:0007669"/>
    <property type="project" value="InterPro"/>
</dbReference>
<dbReference type="InterPro" id="IPR001282">
    <property type="entry name" value="G6P_DH"/>
</dbReference>
<keyword evidence="4 8" id="KW-0560">Oxidoreductase</keyword>
<dbReference type="EMBL" id="JAAXPF010000008">
    <property type="protein sequence ID" value="NKY69329.1"/>
    <property type="molecule type" value="Genomic_DNA"/>
</dbReference>
<dbReference type="GO" id="GO:0005829">
    <property type="term" value="C:cytosol"/>
    <property type="evidence" value="ECO:0007669"/>
    <property type="project" value="TreeGrafter"/>
</dbReference>
<evidence type="ECO:0000259" key="6">
    <source>
        <dbReference type="Pfam" id="PF00479"/>
    </source>
</evidence>
<dbReference type="InterPro" id="IPR022675">
    <property type="entry name" value="G6P_DH_C"/>
</dbReference>
<evidence type="ECO:0000313" key="10">
    <source>
        <dbReference type="Proteomes" id="UP000554284"/>
    </source>
</evidence>
<evidence type="ECO:0000313" key="11">
    <source>
        <dbReference type="Proteomes" id="UP001549139"/>
    </source>
</evidence>
<dbReference type="EMBL" id="JBEPNZ010000001">
    <property type="protein sequence ID" value="MET3944522.1"/>
    <property type="molecule type" value="Genomic_DNA"/>
</dbReference>
<keyword evidence="5" id="KW-0119">Carbohydrate metabolism</keyword>
<gene>
    <name evidence="9" type="ORF">HF989_08115</name>
    <name evidence="8" type="ORF">JOF50_001321</name>
</gene>
<evidence type="ECO:0000256" key="2">
    <source>
        <dbReference type="ARBA" id="ARBA00022526"/>
    </source>
</evidence>
<evidence type="ECO:0000256" key="4">
    <source>
        <dbReference type="ARBA" id="ARBA00023002"/>
    </source>
</evidence>
<comment type="caution">
    <text evidence="9">The sequence shown here is derived from an EMBL/GenBank/DDBJ whole genome shotgun (WGS) entry which is preliminary data.</text>
</comment>
<organism evidence="9 10">
    <name type="scientific">Corynebacterium mucifaciens</name>
    <dbReference type="NCBI Taxonomy" id="57171"/>
    <lineage>
        <taxon>Bacteria</taxon>
        <taxon>Bacillati</taxon>
        <taxon>Actinomycetota</taxon>
        <taxon>Actinomycetes</taxon>
        <taxon>Mycobacteriales</taxon>
        <taxon>Corynebacteriaceae</taxon>
        <taxon>Corynebacterium</taxon>
    </lineage>
</organism>
<dbReference type="EC" id="1.1.1.49" evidence="8"/>
<evidence type="ECO:0000256" key="1">
    <source>
        <dbReference type="ARBA" id="ARBA00004937"/>
    </source>
</evidence>
<dbReference type="EC" id="1.1.1.363" evidence="8"/>
<proteinExistence type="predicted"/>
<dbReference type="PANTHER" id="PTHR23429:SF0">
    <property type="entry name" value="GLUCOSE-6-PHOSPHATE 1-DEHYDROGENASE"/>
    <property type="match status" value="1"/>
</dbReference>
<evidence type="ECO:0000313" key="9">
    <source>
        <dbReference type="EMBL" id="NKY69329.1"/>
    </source>
</evidence>
<dbReference type="GO" id="GO:0006006">
    <property type="term" value="P:glucose metabolic process"/>
    <property type="evidence" value="ECO:0007669"/>
    <property type="project" value="UniProtKB-KW"/>
</dbReference>
<feature type="domain" description="Glucose-6-phosphate dehydrogenase C-terminal" evidence="7">
    <location>
        <begin position="168"/>
        <end position="288"/>
    </location>
</feature>
<evidence type="ECO:0000256" key="5">
    <source>
        <dbReference type="ARBA" id="ARBA00023277"/>
    </source>
</evidence>
<keyword evidence="2" id="KW-0313">Glucose metabolism</keyword>
<dbReference type="AlphaFoldDB" id="A0A7X6RFK1"/>